<protein>
    <submittedName>
        <fullName evidence="1">Uncharacterized protein</fullName>
    </submittedName>
</protein>
<dbReference type="AlphaFoldDB" id="A0A6G4TNQ5"/>
<sequence length="91" mass="10613">MKAHHCVGFFLAESVFKADVAFSFFHFAIAVRTKVLIFAVDLPGVVVPLKPYAAYIATPWFEKVNEKYYYDYTNNPFHHVLQRFCYLSLSR</sequence>
<gene>
    <name evidence="1" type="ORF">G4V33_20455</name>
</gene>
<accession>A0A6G4TNQ5</accession>
<organism evidence="1">
    <name type="scientific">Klebsiella pneumoniae</name>
    <dbReference type="NCBI Taxonomy" id="573"/>
    <lineage>
        <taxon>Bacteria</taxon>
        <taxon>Pseudomonadati</taxon>
        <taxon>Pseudomonadota</taxon>
        <taxon>Gammaproteobacteria</taxon>
        <taxon>Enterobacterales</taxon>
        <taxon>Enterobacteriaceae</taxon>
        <taxon>Klebsiella/Raoultella group</taxon>
        <taxon>Klebsiella</taxon>
        <taxon>Klebsiella pneumoniae complex</taxon>
    </lineage>
</organism>
<dbReference type="EMBL" id="JAAKYB010000018">
    <property type="protein sequence ID" value="NGN49331.1"/>
    <property type="molecule type" value="Genomic_DNA"/>
</dbReference>
<evidence type="ECO:0000313" key="1">
    <source>
        <dbReference type="EMBL" id="NGN49331.1"/>
    </source>
</evidence>
<reference evidence="1" key="1">
    <citation type="submission" date="2020-02" db="EMBL/GenBank/DDBJ databases">
        <title>Klebsiella pneumoniae genome sequencing and assembly.</title>
        <authorList>
            <person name="Starkova P.S."/>
            <person name="Sulyan O.S."/>
            <person name="Likholetova D.V."/>
            <person name="Ageevets V.A."/>
            <person name="Lazareva I.V."/>
            <person name="Sopova J.V."/>
            <person name="Sidorenko S.V."/>
        </authorList>
    </citation>
    <scope>NUCLEOTIDE SEQUENCE</scope>
    <source>
        <strain evidence="1">2069</strain>
    </source>
</reference>
<name>A0A6G4TNQ5_KLEPN</name>
<proteinExistence type="predicted"/>
<dbReference type="RefSeq" id="WP_153255413.1">
    <property type="nucleotide sequence ID" value="NZ_CAAGTG010000003.1"/>
</dbReference>
<comment type="caution">
    <text evidence="1">The sequence shown here is derived from an EMBL/GenBank/DDBJ whole genome shotgun (WGS) entry which is preliminary data.</text>
</comment>